<evidence type="ECO:0000256" key="3">
    <source>
        <dbReference type="ARBA" id="ARBA00023125"/>
    </source>
</evidence>
<name>A0ABR6RJJ2_9BURK</name>
<gene>
    <name evidence="6" type="ORF">HNP33_003457</name>
</gene>
<sequence length="308" mass="33117">MHVTLRQLQVFMALAQSHNFSQTGQALGLTQSAVSRAMVELEGQLNVRLLDRTTREVLLTQAGQLLAQRVAPLLHELADVLDEVADVGQAARGVVRVASSPTLSAALMPACIAACSRDLPEVQLQLVDRLQQEVLAQVRNGDVHFGVVVEPPELGDLEHTTLLHDPFVAVLPASHALVRGQADSAAITLVWARLQGLPLVLLDHASGSRRLMDSALLAHGCGPAHCPVVQEVGHVTTAFRMVEAGIGISIMPRLAIPPQGLPGLLVADLVPLVERAIMLVRRRQRSLPAAAQAVWDRVANLLIHPQRQ</sequence>
<organism evidence="6 7">
    <name type="scientific">Comamonas odontotermitis</name>
    <dbReference type="NCBI Taxonomy" id="379895"/>
    <lineage>
        <taxon>Bacteria</taxon>
        <taxon>Pseudomonadati</taxon>
        <taxon>Pseudomonadota</taxon>
        <taxon>Betaproteobacteria</taxon>
        <taxon>Burkholderiales</taxon>
        <taxon>Comamonadaceae</taxon>
        <taxon>Comamonas</taxon>
    </lineage>
</organism>
<dbReference type="RefSeq" id="WP_184710559.1">
    <property type="nucleotide sequence ID" value="NZ_JACHKZ010000027.1"/>
</dbReference>
<dbReference type="PANTHER" id="PTHR30419:SF14">
    <property type="entry name" value="LYSR FAMILY TRANSCRIPTIONAL REGULATOR"/>
    <property type="match status" value="1"/>
</dbReference>
<evidence type="ECO:0000313" key="7">
    <source>
        <dbReference type="Proteomes" id="UP000562492"/>
    </source>
</evidence>
<dbReference type="Proteomes" id="UP000562492">
    <property type="component" value="Unassembled WGS sequence"/>
</dbReference>
<dbReference type="GO" id="GO:0003677">
    <property type="term" value="F:DNA binding"/>
    <property type="evidence" value="ECO:0007669"/>
    <property type="project" value="UniProtKB-KW"/>
</dbReference>
<keyword evidence="3 6" id="KW-0238">DNA-binding</keyword>
<dbReference type="SUPFAM" id="SSF46785">
    <property type="entry name" value="Winged helix' DNA-binding domain"/>
    <property type="match status" value="1"/>
</dbReference>
<protein>
    <submittedName>
        <fullName evidence="6">DNA-binding transcriptional LysR family regulator</fullName>
    </submittedName>
</protein>
<evidence type="ECO:0000313" key="6">
    <source>
        <dbReference type="EMBL" id="MBB6579345.1"/>
    </source>
</evidence>
<dbReference type="Pfam" id="PF03466">
    <property type="entry name" value="LysR_substrate"/>
    <property type="match status" value="1"/>
</dbReference>
<evidence type="ECO:0000256" key="1">
    <source>
        <dbReference type="ARBA" id="ARBA00009437"/>
    </source>
</evidence>
<keyword evidence="2" id="KW-0805">Transcription regulation</keyword>
<dbReference type="InterPro" id="IPR005119">
    <property type="entry name" value="LysR_subst-bd"/>
</dbReference>
<evidence type="ECO:0000256" key="2">
    <source>
        <dbReference type="ARBA" id="ARBA00023015"/>
    </source>
</evidence>
<keyword evidence="4" id="KW-0804">Transcription</keyword>
<accession>A0ABR6RJJ2</accession>
<dbReference type="EMBL" id="JACHKZ010000027">
    <property type="protein sequence ID" value="MBB6579345.1"/>
    <property type="molecule type" value="Genomic_DNA"/>
</dbReference>
<dbReference type="InterPro" id="IPR050950">
    <property type="entry name" value="HTH-type_LysR_regulators"/>
</dbReference>
<dbReference type="Gene3D" id="1.10.10.10">
    <property type="entry name" value="Winged helix-like DNA-binding domain superfamily/Winged helix DNA-binding domain"/>
    <property type="match status" value="1"/>
</dbReference>
<evidence type="ECO:0000259" key="5">
    <source>
        <dbReference type="PROSITE" id="PS50931"/>
    </source>
</evidence>
<comment type="caution">
    <text evidence="6">The sequence shown here is derived from an EMBL/GenBank/DDBJ whole genome shotgun (WGS) entry which is preliminary data.</text>
</comment>
<dbReference type="PROSITE" id="PS50931">
    <property type="entry name" value="HTH_LYSR"/>
    <property type="match status" value="1"/>
</dbReference>
<dbReference type="PANTHER" id="PTHR30419">
    <property type="entry name" value="HTH-TYPE TRANSCRIPTIONAL REGULATOR YBHD"/>
    <property type="match status" value="1"/>
</dbReference>
<dbReference type="Gene3D" id="3.40.190.290">
    <property type="match status" value="1"/>
</dbReference>
<dbReference type="CDD" id="cd08440">
    <property type="entry name" value="PBP2_LTTR_like_4"/>
    <property type="match status" value="1"/>
</dbReference>
<dbReference type="InterPro" id="IPR036388">
    <property type="entry name" value="WH-like_DNA-bd_sf"/>
</dbReference>
<keyword evidence="7" id="KW-1185">Reference proteome</keyword>
<dbReference type="Pfam" id="PF00126">
    <property type="entry name" value="HTH_1"/>
    <property type="match status" value="1"/>
</dbReference>
<reference evidence="6 7" key="1">
    <citation type="submission" date="2020-08" db="EMBL/GenBank/DDBJ databases">
        <title>Functional genomics of gut bacteria from endangered species of beetles.</title>
        <authorList>
            <person name="Carlos-Shanley C."/>
        </authorList>
    </citation>
    <scope>NUCLEOTIDE SEQUENCE [LARGE SCALE GENOMIC DNA]</scope>
    <source>
        <strain evidence="6 7">S00124</strain>
    </source>
</reference>
<evidence type="ECO:0000256" key="4">
    <source>
        <dbReference type="ARBA" id="ARBA00023163"/>
    </source>
</evidence>
<dbReference type="InterPro" id="IPR000847">
    <property type="entry name" value="LysR_HTH_N"/>
</dbReference>
<dbReference type="InterPro" id="IPR036390">
    <property type="entry name" value="WH_DNA-bd_sf"/>
</dbReference>
<comment type="similarity">
    <text evidence="1">Belongs to the LysR transcriptional regulatory family.</text>
</comment>
<feature type="domain" description="HTH lysR-type" evidence="5">
    <location>
        <begin position="3"/>
        <end position="60"/>
    </location>
</feature>
<dbReference type="SUPFAM" id="SSF53850">
    <property type="entry name" value="Periplasmic binding protein-like II"/>
    <property type="match status" value="1"/>
</dbReference>
<proteinExistence type="inferred from homology"/>